<dbReference type="InterPro" id="IPR003673">
    <property type="entry name" value="CoA-Trfase_fam_III"/>
</dbReference>
<dbReference type="Gene3D" id="3.40.50.10540">
    <property type="entry name" value="Crotonobetainyl-coa:carnitine coa-transferase, domain 1"/>
    <property type="match status" value="1"/>
</dbReference>
<dbReference type="PANTHER" id="PTHR48207:SF3">
    <property type="entry name" value="SUCCINATE--HYDROXYMETHYLGLUTARATE COA-TRANSFERASE"/>
    <property type="match status" value="1"/>
</dbReference>
<dbReference type="Proteomes" id="UP001428290">
    <property type="component" value="Unassembled WGS sequence"/>
</dbReference>
<dbReference type="InterPro" id="IPR023606">
    <property type="entry name" value="CoA-Trfase_III_dom_1_sf"/>
</dbReference>
<organism evidence="2 3">
    <name type="scientific">Herpetosiphon gulosus</name>
    <dbReference type="NCBI Taxonomy" id="1973496"/>
    <lineage>
        <taxon>Bacteria</taxon>
        <taxon>Bacillati</taxon>
        <taxon>Chloroflexota</taxon>
        <taxon>Chloroflexia</taxon>
        <taxon>Herpetosiphonales</taxon>
        <taxon>Herpetosiphonaceae</taxon>
        <taxon>Herpetosiphon</taxon>
    </lineage>
</organism>
<dbReference type="InterPro" id="IPR044855">
    <property type="entry name" value="CoA-Trfase_III_dom3_sf"/>
</dbReference>
<dbReference type="PANTHER" id="PTHR48207">
    <property type="entry name" value="SUCCINATE--HYDROXYMETHYLGLUTARATE COA-TRANSFERASE"/>
    <property type="match status" value="1"/>
</dbReference>
<dbReference type="RefSeq" id="WP_345721864.1">
    <property type="nucleotide sequence ID" value="NZ_BAABRU010000006.1"/>
</dbReference>
<dbReference type="Gene3D" id="3.30.1540.10">
    <property type="entry name" value="formyl-coa transferase, domain 3"/>
    <property type="match status" value="1"/>
</dbReference>
<protein>
    <submittedName>
        <fullName evidence="2">Acetyl-CoA:oxalate CoA-transferase</fullName>
    </submittedName>
</protein>
<accession>A0ABP9X0A4</accession>
<dbReference type="InterPro" id="IPR050483">
    <property type="entry name" value="CoA-transferase_III_domain"/>
</dbReference>
<dbReference type="SUPFAM" id="SSF89796">
    <property type="entry name" value="CoA-transferase family III (CaiB/BaiF)"/>
    <property type="match status" value="1"/>
</dbReference>
<gene>
    <name evidence="2" type="primary">yfdE</name>
    <name evidence="2" type="ORF">Hgul01_02051</name>
</gene>
<reference evidence="2 3" key="1">
    <citation type="submission" date="2024-02" db="EMBL/GenBank/DDBJ databases">
        <title>Herpetosiphon gulosus NBRC 112829.</title>
        <authorList>
            <person name="Ichikawa N."/>
            <person name="Katano-Makiyama Y."/>
            <person name="Hidaka K."/>
        </authorList>
    </citation>
    <scope>NUCLEOTIDE SEQUENCE [LARGE SCALE GENOMIC DNA]</scope>
    <source>
        <strain evidence="2 3">NBRC 112829</strain>
    </source>
</reference>
<evidence type="ECO:0000313" key="3">
    <source>
        <dbReference type="Proteomes" id="UP001428290"/>
    </source>
</evidence>
<dbReference type="EMBL" id="BAABRU010000006">
    <property type="protein sequence ID" value="GAA5528253.1"/>
    <property type="molecule type" value="Genomic_DNA"/>
</dbReference>
<evidence type="ECO:0000256" key="1">
    <source>
        <dbReference type="ARBA" id="ARBA00022679"/>
    </source>
</evidence>
<dbReference type="Pfam" id="PF02515">
    <property type="entry name" value="CoA_transf_3"/>
    <property type="match status" value="1"/>
</dbReference>
<keyword evidence="3" id="KW-1185">Reference proteome</keyword>
<sequence length="392" mass="42367">MLPLTGITVVALEQAVAAPFATRQLADLGARVIKIERPDTGDFARHYDQAVHGLSSHFVWLNRGKQSITLDLKQPQAQAIMHQLLSTADVFIQNLAPQASQRLGFGAETLRHANPKLIVCDISGYGSSGGPYQHKKAYDLLIQCEAGAVSITGSAEQPAKVGIPIADIAGGMYAYTGILAALYQRQATGEGCQIEVALFEALAEWMGFPAYYSGYSGQNLPRTGLQHAAIAPYGAFDCADGQVFLAVQNQREWQQFCGGFLRRPALIGQPEFATVSQRVANRQALEALINQHTRNLSLDETLAQLDALGIANARLNSVLDFWQHPQLAARGRWSSVMSEVGPIQALLPPVNWSNFTPAMQGIPALGAATQAILQELGYTQTEIDTFKAQAII</sequence>
<keyword evidence="1" id="KW-0808">Transferase</keyword>
<name>A0ABP9X0A4_9CHLR</name>
<evidence type="ECO:0000313" key="2">
    <source>
        <dbReference type="EMBL" id="GAA5528253.1"/>
    </source>
</evidence>
<comment type="caution">
    <text evidence="2">The sequence shown here is derived from an EMBL/GenBank/DDBJ whole genome shotgun (WGS) entry which is preliminary data.</text>
</comment>
<proteinExistence type="predicted"/>